<dbReference type="PANTHER" id="PTHR30562">
    <property type="entry name" value="UVRC/OXIDOREDUCTASE"/>
    <property type="match status" value="1"/>
</dbReference>
<feature type="domain" description="GIY-YIG" evidence="9">
    <location>
        <begin position="21"/>
        <end position="107"/>
    </location>
</feature>
<dbReference type="NCBIfam" id="TIGR00194">
    <property type="entry name" value="uvrC"/>
    <property type="match status" value="1"/>
</dbReference>
<dbReference type="PROSITE" id="PS50151">
    <property type="entry name" value="UVR"/>
    <property type="match status" value="1"/>
</dbReference>
<evidence type="ECO:0000256" key="2">
    <source>
        <dbReference type="ARBA" id="ARBA00022763"/>
    </source>
</evidence>
<dbReference type="InterPro" id="IPR050066">
    <property type="entry name" value="UvrABC_protein_C"/>
</dbReference>
<evidence type="ECO:0000313" key="11">
    <source>
        <dbReference type="EMBL" id="TLE02066.1"/>
    </source>
</evidence>
<comment type="caution">
    <text evidence="11">The sequence shown here is derived from an EMBL/GenBank/DDBJ whole genome shotgun (WGS) entry which is preliminary data.</text>
</comment>
<dbReference type="InterPro" id="IPR035901">
    <property type="entry name" value="GIY-YIG_endonuc_sf"/>
</dbReference>
<comment type="similarity">
    <text evidence="7">Belongs to the UvrC family.</text>
</comment>
<dbReference type="PROSITE" id="PS50165">
    <property type="entry name" value="UVRC"/>
    <property type="match status" value="1"/>
</dbReference>
<evidence type="ECO:0000256" key="5">
    <source>
        <dbReference type="ARBA" id="ARBA00023204"/>
    </source>
</evidence>
<dbReference type="InterPro" id="IPR047296">
    <property type="entry name" value="GIY-YIG_UvrC_Cho"/>
</dbReference>
<dbReference type="InterPro" id="IPR010994">
    <property type="entry name" value="RuvA_2-like"/>
</dbReference>
<proteinExistence type="inferred from homology"/>
<dbReference type="InterPro" id="IPR004791">
    <property type="entry name" value="UvrC"/>
</dbReference>
<keyword evidence="2 7" id="KW-0227">DNA damage</keyword>
<keyword evidence="1 7" id="KW-0963">Cytoplasm</keyword>
<keyword evidence="3 7" id="KW-0228">DNA excision</keyword>
<evidence type="ECO:0000256" key="6">
    <source>
        <dbReference type="ARBA" id="ARBA00023236"/>
    </source>
</evidence>
<dbReference type="SUPFAM" id="SSF82771">
    <property type="entry name" value="GIY-YIG endonuclease"/>
    <property type="match status" value="1"/>
</dbReference>
<sequence length="613" mass="70381">MPHNTNTHNPNLLFTLTHLPTQSGIYQYFDNAGNLLYVGKAKNLKNRIRSYFSIQNECIAPKSNLSPRITLMVSQIAQIHTLLTDSEQDALILENSLIKSLKPKYNILLRDDKTYPYIYIDTSLPFPRFETTRQVLKSPKIQYFGPFVNGARDLLESLYDVLPLVQKKSCVKGKKACLFFEIHKCLAPCESKISKQEYAKLITQGIALLENKKELIQILESKMHTLSQSLQFEEAAKMRDRIRKISQMKNQSIIDMRSGDYDAFVLAKDTQDNSHTHILMTLFIRNGRIVSSDFSLLHDDIQDESLPNLYTQALLNTYKTALPLMPKEILIPYFPFTDLSSLETLLQVQTQSNVKIIQPQKGKKKDVLTLGLKNALEILRLHKQEQNEDSTLFALKELCTLTRIPYRIEVFDTSHHSGVHNVGGMIVYEDNTFCSSQYRRYELSGSDEYTQMREMLERRAAKFESNPPPDLWLLDGGSAQIHIALEILQSVGANVDVIAIAKMKHNAKAYRAKGKALDILRTKESEFKLKTNDKRLQLCQKLRDEAHRYAISYHRHKKTKDTNKVQIMGNNQYSKAQIKRLLEYFGSFSNLQNAPQEEINAVLKKQSTPKESI</sequence>
<dbReference type="OrthoDB" id="9804933at2"/>
<dbReference type="Pfam" id="PF01541">
    <property type="entry name" value="GIY-YIG"/>
    <property type="match status" value="1"/>
</dbReference>
<dbReference type="Proteomes" id="UP000029707">
    <property type="component" value="Unassembled WGS sequence"/>
</dbReference>
<evidence type="ECO:0000259" key="9">
    <source>
        <dbReference type="PROSITE" id="PS50164"/>
    </source>
</evidence>
<evidence type="ECO:0000256" key="3">
    <source>
        <dbReference type="ARBA" id="ARBA00022769"/>
    </source>
</evidence>
<evidence type="ECO:0000259" key="10">
    <source>
        <dbReference type="PROSITE" id="PS50165"/>
    </source>
</evidence>
<dbReference type="SUPFAM" id="SSF47781">
    <property type="entry name" value="RuvA domain 2-like"/>
    <property type="match status" value="1"/>
</dbReference>
<keyword evidence="12" id="KW-1185">Reference proteome</keyword>
<dbReference type="SUPFAM" id="SSF46600">
    <property type="entry name" value="C-terminal UvrC-binding domain of UvrB"/>
    <property type="match status" value="1"/>
</dbReference>
<dbReference type="InterPro" id="IPR001943">
    <property type="entry name" value="UVR_dom"/>
</dbReference>
<evidence type="ECO:0000256" key="1">
    <source>
        <dbReference type="ARBA" id="ARBA00022490"/>
    </source>
</evidence>
<dbReference type="FunFam" id="3.40.1440.10:FF:000001">
    <property type="entry name" value="UvrABC system protein C"/>
    <property type="match status" value="1"/>
</dbReference>
<organism evidence="11 12">
    <name type="scientific">Helicobacter japonicus</name>
    <dbReference type="NCBI Taxonomy" id="425400"/>
    <lineage>
        <taxon>Bacteria</taxon>
        <taxon>Pseudomonadati</taxon>
        <taxon>Campylobacterota</taxon>
        <taxon>Epsilonproteobacteria</taxon>
        <taxon>Campylobacterales</taxon>
        <taxon>Helicobacteraceae</taxon>
        <taxon>Helicobacter</taxon>
    </lineage>
</organism>
<dbReference type="SMART" id="SM00465">
    <property type="entry name" value="GIYc"/>
    <property type="match status" value="1"/>
</dbReference>
<dbReference type="GO" id="GO:0009380">
    <property type="term" value="C:excinuclease repair complex"/>
    <property type="evidence" value="ECO:0007669"/>
    <property type="project" value="InterPro"/>
</dbReference>
<evidence type="ECO:0000256" key="7">
    <source>
        <dbReference type="HAMAP-Rule" id="MF_00203"/>
    </source>
</evidence>
<dbReference type="Pfam" id="PF02151">
    <property type="entry name" value="UVR"/>
    <property type="match status" value="1"/>
</dbReference>
<dbReference type="HAMAP" id="MF_00203">
    <property type="entry name" value="UvrC"/>
    <property type="match status" value="1"/>
</dbReference>
<dbReference type="GO" id="GO:0009381">
    <property type="term" value="F:excinuclease ABC activity"/>
    <property type="evidence" value="ECO:0007669"/>
    <property type="project" value="UniProtKB-UniRule"/>
</dbReference>
<dbReference type="InterPro" id="IPR036876">
    <property type="entry name" value="UVR_dom_sf"/>
</dbReference>
<evidence type="ECO:0000256" key="4">
    <source>
        <dbReference type="ARBA" id="ARBA00022881"/>
    </source>
</evidence>
<dbReference type="AlphaFoldDB" id="A0A4U8TPQ0"/>
<dbReference type="InterPro" id="IPR038476">
    <property type="entry name" value="UvrC_RNase_H_dom_sf"/>
</dbReference>
<accession>A0A4U8TPQ0</accession>
<keyword evidence="6 7" id="KW-0742">SOS response</keyword>
<feature type="domain" description="UVR" evidence="8">
    <location>
        <begin position="213"/>
        <end position="248"/>
    </location>
</feature>
<dbReference type="EMBL" id="JRMQ02000004">
    <property type="protein sequence ID" value="TLE02066.1"/>
    <property type="molecule type" value="Genomic_DNA"/>
</dbReference>
<keyword evidence="5 7" id="KW-0234">DNA repair</keyword>
<dbReference type="PANTHER" id="PTHR30562:SF1">
    <property type="entry name" value="UVRABC SYSTEM PROTEIN C"/>
    <property type="match status" value="1"/>
</dbReference>
<reference evidence="11 12" key="1">
    <citation type="journal article" date="2014" name="Genome Announc.">
        <title>Draft genome sequences of eight enterohepatic helicobacter species isolated from both laboratory and wild rodents.</title>
        <authorList>
            <person name="Sheh A."/>
            <person name="Shen Z."/>
            <person name="Fox J.G."/>
        </authorList>
    </citation>
    <scope>NUCLEOTIDE SEQUENCE [LARGE SCALE GENOMIC DNA]</scope>
    <source>
        <strain evidence="11 12">MIT 01-6451</strain>
    </source>
</reference>
<dbReference type="GO" id="GO:0005737">
    <property type="term" value="C:cytoplasm"/>
    <property type="evidence" value="ECO:0007669"/>
    <property type="project" value="UniProtKB-SubCell"/>
</dbReference>
<dbReference type="InterPro" id="IPR001162">
    <property type="entry name" value="UvrC_RNase_H_dom"/>
</dbReference>
<protein>
    <recommendedName>
        <fullName evidence="7">UvrABC system protein C</fullName>
        <shortName evidence="7">Protein UvrC</shortName>
    </recommendedName>
    <alternativeName>
        <fullName evidence="7">Excinuclease ABC subunit C</fullName>
    </alternativeName>
</protein>
<gene>
    <name evidence="7 11" type="primary">uvrC</name>
    <name evidence="11" type="ORF">LS65_004395</name>
</gene>
<dbReference type="Gene3D" id="3.30.420.340">
    <property type="entry name" value="UvrC, RNAse H endonuclease domain"/>
    <property type="match status" value="1"/>
</dbReference>
<dbReference type="PROSITE" id="PS50164">
    <property type="entry name" value="GIY_YIG"/>
    <property type="match status" value="1"/>
</dbReference>
<comment type="subcellular location">
    <subcellularLocation>
        <location evidence="7">Cytoplasm</location>
    </subcellularLocation>
</comment>
<dbReference type="InterPro" id="IPR000305">
    <property type="entry name" value="GIY-YIG_endonuc"/>
</dbReference>
<dbReference type="RefSeq" id="WP_034362583.1">
    <property type="nucleotide sequence ID" value="NZ_CAJUDB010000010.1"/>
</dbReference>
<keyword evidence="4 7" id="KW-0267">Excision nuclease</keyword>
<dbReference type="GO" id="GO:0009432">
    <property type="term" value="P:SOS response"/>
    <property type="evidence" value="ECO:0007669"/>
    <property type="project" value="UniProtKB-UniRule"/>
</dbReference>
<dbReference type="STRING" id="425400.LS65_06755"/>
<dbReference type="Gene3D" id="4.10.860.10">
    <property type="entry name" value="UVR domain"/>
    <property type="match status" value="1"/>
</dbReference>
<dbReference type="Pfam" id="PF08459">
    <property type="entry name" value="UvrC_RNaseH_dom"/>
    <property type="match status" value="1"/>
</dbReference>
<dbReference type="Gene3D" id="3.40.1440.10">
    <property type="entry name" value="GIY-YIG endonuclease"/>
    <property type="match status" value="1"/>
</dbReference>
<dbReference type="CDD" id="cd10434">
    <property type="entry name" value="GIY-YIG_UvrC_Cho"/>
    <property type="match status" value="1"/>
</dbReference>
<dbReference type="Pfam" id="PF22920">
    <property type="entry name" value="UvrC_RNaseH"/>
    <property type="match status" value="1"/>
</dbReference>
<comment type="subunit">
    <text evidence="7">Interacts with UvrB in an incision complex.</text>
</comment>
<name>A0A4U8TPQ0_9HELI</name>
<evidence type="ECO:0000313" key="12">
    <source>
        <dbReference type="Proteomes" id="UP000029707"/>
    </source>
</evidence>
<dbReference type="GeneID" id="82321682"/>
<dbReference type="GO" id="GO:0006289">
    <property type="term" value="P:nucleotide-excision repair"/>
    <property type="evidence" value="ECO:0007669"/>
    <property type="project" value="UniProtKB-UniRule"/>
</dbReference>
<evidence type="ECO:0000259" key="8">
    <source>
        <dbReference type="PROSITE" id="PS50151"/>
    </source>
</evidence>
<feature type="domain" description="UvrC family homology region profile" evidence="10">
    <location>
        <begin position="279"/>
        <end position="488"/>
    </location>
</feature>
<comment type="function">
    <text evidence="7">The UvrABC repair system catalyzes the recognition and processing of DNA lesions. UvrC both incises the 5' and 3' sides of the lesion. The N-terminal half is responsible for the 3' incision and the C-terminal half is responsible for the 5' incision.</text>
</comment>
<dbReference type="GO" id="GO:0003677">
    <property type="term" value="F:DNA binding"/>
    <property type="evidence" value="ECO:0007669"/>
    <property type="project" value="UniProtKB-UniRule"/>
</dbReference>